<dbReference type="RefSeq" id="WP_203925257.1">
    <property type="nucleotide sequence ID" value="NZ_BOPH01000001.1"/>
</dbReference>
<evidence type="ECO:0000313" key="2">
    <source>
        <dbReference type="EMBL" id="GIJ65269.1"/>
    </source>
</evidence>
<evidence type="ECO:0000313" key="3">
    <source>
        <dbReference type="Proteomes" id="UP000635606"/>
    </source>
</evidence>
<protein>
    <submittedName>
        <fullName evidence="2">Uncharacterized protein</fullName>
    </submittedName>
</protein>
<name>A0A8J3ZJA1_9ACTN</name>
<feature type="region of interest" description="Disordered" evidence="1">
    <location>
        <begin position="147"/>
        <end position="170"/>
    </location>
</feature>
<proteinExistence type="predicted"/>
<dbReference type="Proteomes" id="UP000635606">
    <property type="component" value="Unassembled WGS sequence"/>
</dbReference>
<comment type="caution">
    <text evidence="2">The sequence shown here is derived from an EMBL/GenBank/DDBJ whole genome shotgun (WGS) entry which is preliminary data.</text>
</comment>
<gene>
    <name evidence="2" type="ORF">Voc01_001860</name>
</gene>
<feature type="compositionally biased region" description="Basic and acidic residues" evidence="1">
    <location>
        <begin position="161"/>
        <end position="170"/>
    </location>
</feature>
<sequence length="170" mass="18924">MPSLAHEGLIELVRQRPAVVADLLAGPLKIDVPQFQKAQLLSSDLTAVTPTEYRADGVVAFYETPEAESPAFAVVFEAQRRTDRAKRLSWPVYVATTHARHDCPTALLVWCETRAVAEWAAEPISTGDPGLLLTPMALGPDQMPVIPEGPIARGSQRWRQRRPEDFWRRS</sequence>
<reference evidence="2" key="1">
    <citation type="submission" date="2021-01" db="EMBL/GenBank/DDBJ databases">
        <title>Whole genome shotgun sequence of Virgisporangium ochraceum NBRC 16418.</title>
        <authorList>
            <person name="Komaki H."/>
            <person name="Tamura T."/>
        </authorList>
    </citation>
    <scope>NUCLEOTIDE SEQUENCE</scope>
    <source>
        <strain evidence="2">NBRC 16418</strain>
    </source>
</reference>
<keyword evidence="3" id="KW-1185">Reference proteome</keyword>
<organism evidence="2 3">
    <name type="scientific">Virgisporangium ochraceum</name>
    <dbReference type="NCBI Taxonomy" id="65505"/>
    <lineage>
        <taxon>Bacteria</taxon>
        <taxon>Bacillati</taxon>
        <taxon>Actinomycetota</taxon>
        <taxon>Actinomycetes</taxon>
        <taxon>Micromonosporales</taxon>
        <taxon>Micromonosporaceae</taxon>
        <taxon>Virgisporangium</taxon>
    </lineage>
</organism>
<dbReference type="EMBL" id="BOPH01000001">
    <property type="protein sequence ID" value="GIJ65269.1"/>
    <property type="molecule type" value="Genomic_DNA"/>
</dbReference>
<evidence type="ECO:0000256" key="1">
    <source>
        <dbReference type="SAM" id="MobiDB-lite"/>
    </source>
</evidence>
<accession>A0A8J3ZJA1</accession>
<dbReference type="AlphaFoldDB" id="A0A8J3ZJA1"/>